<sequence>MSLGWDHTCESFLNKKSDKIDYIWIGNPIQMWGSAGIERNVTSKEIAAQNTAGDFAGATFHGLEYTFLRKEDDITYYKAHGKVALVYNAHDFTLVVFGKDSVETGGNCRYVLDYAKSWLNGNGYH</sequence>
<evidence type="ECO:0000313" key="2">
    <source>
        <dbReference type="Proteomes" id="UP001642483"/>
    </source>
</evidence>
<protein>
    <recommendedName>
        <fullName evidence="3">Profilin</fullName>
    </recommendedName>
</protein>
<evidence type="ECO:0000313" key="1">
    <source>
        <dbReference type="EMBL" id="CAK8684777.1"/>
    </source>
</evidence>
<reference evidence="1 2" key="1">
    <citation type="submission" date="2024-02" db="EMBL/GenBank/DDBJ databases">
        <authorList>
            <person name="Daric V."/>
            <person name="Darras S."/>
        </authorList>
    </citation>
    <scope>NUCLEOTIDE SEQUENCE [LARGE SCALE GENOMIC DNA]</scope>
</reference>
<proteinExistence type="predicted"/>
<comment type="caution">
    <text evidence="1">The sequence shown here is derived from an EMBL/GenBank/DDBJ whole genome shotgun (WGS) entry which is preliminary data.</text>
</comment>
<name>A0ABP0G139_CLALP</name>
<dbReference type="SUPFAM" id="SSF55770">
    <property type="entry name" value="Profilin (actin-binding protein)"/>
    <property type="match status" value="1"/>
</dbReference>
<accession>A0ABP0G139</accession>
<evidence type="ECO:0008006" key="3">
    <source>
        <dbReference type="Google" id="ProtNLM"/>
    </source>
</evidence>
<dbReference type="EMBL" id="CAWYQH010000098">
    <property type="protein sequence ID" value="CAK8684777.1"/>
    <property type="molecule type" value="Genomic_DNA"/>
</dbReference>
<keyword evidence="2" id="KW-1185">Reference proteome</keyword>
<dbReference type="Gene3D" id="3.30.450.30">
    <property type="entry name" value="Dynein light chain 2a, cytoplasmic"/>
    <property type="match status" value="1"/>
</dbReference>
<gene>
    <name evidence="1" type="ORF">CVLEPA_LOCUS15893</name>
</gene>
<dbReference type="Proteomes" id="UP001642483">
    <property type="component" value="Unassembled WGS sequence"/>
</dbReference>
<organism evidence="1 2">
    <name type="scientific">Clavelina lepadiformis</name>
    <name type="common">Light-bulb sea squirt</name>
    <name type="synonym">Ascidia lepadiformis</name>
    <dbReference type="NCBI Taxonomy" id="159417"/>
    <lineage>
        <taxon>Eukaryota</taxon>
        <taxon>Metazoa</taxon>
        <taxon>Chordata</taxon>
        <taxon>Tunicata</taxon>
        <taxon>Ascidiacea</taxon>
        <taxon>Aplousobranchia</taxon>
        <taxon>Clavelinidae</taxon>
        <taxon>Clavelina</taxon>
    </lineage>
</organism>
<dbReference type="InterPro" id="IPR036140">
    <property type="entry name" value="PFN_sf"/>
</dbReference>